<dbReference type="InterPro" id="IPR004033">
    <property type="entry name" value="UbiE/COQ5_MeTrFase"/>
</dbReference>
<name>A0ABT2TKW7_9FIRM</name>
<keyword evidence="1 4" id="KW-0489">Methyltransferase</keyword>
<dbReference type="NCBIfam" id="TIGR01934">
    <property type="entry name" value="MenG_MenH_UbiE"/>
    <property type="match status" value="1"/>
</dbReference>
<dbReference type="GO" id="GO:0008168">
    <property type="term" value="F:methyltransferase activity"/>
    <property type="evidence" value="ECO:0007669"/>
    <property type="project" value="UniProtKB-KW"/>
</dbReference>
<dbReference type="EMBL" id="JAOQJQ010000003">
    <property type="protein sequence ID" value="MCU6762476.1"/>
    <property type="molecule type" value="Genomic_DNA"/>
</dbReference>
<keyword evidence="4" id="KW-0474">Menaquinone biosynthesis</keyword>
<feature type="binding site" evidence="4">
    <location>
        <begin position="110"/>
        <end position="111"/>
    </location>
    <ligand>
        <name>S-adenosyl-L-methionine</name>
        <dbReference type="ChEBI" id="CHEBI:59789"/>
    </ligand>
</feature>
<dbReference type="PROSITE" id="PS01183">
    <property type="entry name" value="UBIE_1"/>
    <property type="match status" value="1"/>
</dbReference>
<comment type="catalytic activity">
    <reaction evidence="4">
        <text>a 2-demethylmenaquinol + S-adenosyl-L-methionine = a menaquinol + S-adenosyl-L-homocysteine + H(+)</text>
        <dbReference type="Rhea" id="RHEA:42640"/>
        <dbReference type="Rhea" id="RHEA-COMP:9539"/>
        <dbReference type="Rhea" id="RHEA-COMP:9563"/>
        <dbReference type="ChEBI" id="CHEBI:15378"/>
        <dbReference type="ChEBI" id="CHEBI:18151"/>
        <dbReference type="ChEBI" id="CHEBI:55437"/>
        <dbReference type="ChEBI" id="CHEBI:57856"/>
        <dbReference type="ChEBI" id="CHEBI:59789"/>
        <dbReference type="EC" id="2.1.1.163"/>
    </reaction>
</comment>
<dbReference type="Proteomes" id="UP001652442">
    <property type="component" value="Unassembled WGS sequence"/>
</dbReference>
<feature type="binding site" evidence="4">
    <location>
        <position position="127"/>
    </location>
    <ligand>
        <name>S-adenosyl-L-methionine</name>
        <dbReference type="ChEBI" id="CHEBI:59789"/>
    </ligand>
</feature>
<keyword evidence="3 4" id="KW-0949">S-adenosyl-L-methionine</keyword>
<dbReference type="SUPFAM" id="SSF53335">
    <property type="entry name" value="S-adenosyl-L-methionine-dependent methyltransferases"/>
    <property type="match status" value="1"/>
</dbReference>
<organism evidence="5 6">
    <name type="scientific">Brotonthovivens ammoniilytica</name>
    <dbReference type="NCBI Taxonomy" id="2981725"/>
    <lineage>
        <taxon>Bacteria</taxon>
        <taxon>Bacillati</taxon>
        <taxon>Bacillota</taxon>
        <taxon>Clostridia</taxon>
        <taxon>Lachnospirales</taxon>
        <taxon>Lachnospiraceae</taxon>
        <taxon>Brotonthovivens</taxon>
    </lineage>
</organism>
<proteinExistence type="inferred from homology"/>
<dbReference type="PANTHER" id="PTHR43591">
    <property type="entry name" value="METHYLTRANSFERASE"/>
    <property type="match status" value="1"/>
</dbReference>
<comment type="function">
    <text evidence="4">Methyltransferase required for the conversion of demethylmenaquinol (DMKH2) to menaquinol (MKH2).</text>
</comment>
<evidence type="ECO:0000313" key="6">
    <source>
        <dbReference type="Proteomes" id="UP001652442"/>
    </source>
</evidence>
<evidence type="ECO:0000256" key="4">
    <source>
        <dbReference type="HAMAP-Rule" id="MF_01813"/>
    </source>
</evidence>
<keyword evidence="2 4" id="KW-0808">Transferase</keyword>
<sequence length="240" mass="27305">MLIKSAKQRKTEKIYKSYEHISEDYDIMNDMMSFGIHRIWKLRTAEEIKRRGCHRILDVCCGTGDMALLLAAQNPNAAVTAVDFSEGMLNQARKRQKKKNLINLEFIRKNAEHLPFRNGYFDCAVISFGLRSVADYGSVLREMYRVVRPGGWIYCLESSVPETKEVKTAYNVYRNHMIPAASAVLNGNGWEYKRIARANSRFLSKKKLAALMAACGFVHVGYYSHMAGVAACHRGQKPEI</sequence>
<dbReference type="InterPro" id="IPR029063">
    <property type="entry name" value="SAM-dependent_MTases_sf"/>
</dbReference>
<dbReference type="PROSITE" id="PS51608">
    <property type="entry name" value="SAM_MT_UBIE"/>
    <property type="match status" value="1"/>
</dbReference>
<feature type="binding site" evidence="4">
    <location>
        <position position="83"/>
    </location>
    <ligand>
        <name>S-adenosyl-L-methionine</name>
        <dbReference type="ChEBI" id="CHEBI:59789"/>
    </ligand>
</feature>
<dbReference type="PANTHER" id="PTHR43591:SF24">
    <property type="entry name" value="2-METHOXY-6-POLYPRENYL-1,4-BENZOQUINOL METHYLASE, MITOCHONDRIAL"/>
    <property type="match status" value="1"/>
</dbReference>
<reference evidence="5 6" key="1">
    <citation type="journal article" date="2021" name="ISME Commun">
        <title>Automated analysis of genomic sequences facilitates high-throughput and comprehensive description of bacteria.</title>
        <authorList>
            <person name="Hitch T.C.A."/>
        </authorList>
    </citation>
    <scope>NUCLEOTIDE SEQUENCE [LARGE SCALE GENOMIC DNA]</scope>
    <source>
        <strain evidence="5 6">Sanger_109</strain>
    </source>
</reference>
<dbReference type="InterPro" id="IPR023576">
    <property type="entry name" value="UbiE/COQ5_MeTrFase_CS"/>
</dbReference>
<feature type="binding site" evidence="4">
    <location>
        <position position="63"/>
    </location>
    <ligand>
        <name>S-adenosyl-L-methionine</name>
        <dbReference type="ChEBI" id="CHEBI:59789"/>
    </ligand>
</feature>
<evidence type="ECO:0000256" key="2">
    <source>
        <dbReference type="ARBA" id="ARBA00022679"/>
    </source>
</evidence>
<dbReference type="HAMAP" id="MF_01813">
    <property type="entry name" value="MenG_UbiE_methyltr"/>
    <property type="match status" value="1"/>
</dbReference>
<dbReference type="RefSeq" id="WP_158425178.1">
    <property type="nucleotide sequence ID" value="NZ_JAOQJQ010000003.1"/>
</dbReference>
<keyword evidence="5" id="KW-0830">Ubiquinone</keyword>
<dbReference type="Pfam" id="PF01209">
    <property type="entry name" value="Ubie_methyltran"/>
    <property type="match status" value="1"/>
</dbReference>
<dbReference type="Gene3D" id="3.40.50.150">
    <property type="entry name" value="Vaccinia Virus protein VP39"/>
    <property type="match status" value="1"/>
</dbReference>
<dbReference type="EC" id="2.1.1.163" evidence="4"/>
<protein>
    <recommendedName>
        <fullName evidence="4">Demethylmenaquinone methyltransferase</fullName>
        <ecNumber evidence="4">2.1.1.163</ecNumber>
    </recommendedName>
</protein>
<dbReference type="GO" id="GO:0032259">
    <property type="term" value="P:methylation"/>
    <property type="evidence" value="ECO:0007669"/>
    <property type="project" value="UniProtKB-KW"/>
</dbReference>
<comment type="caution">
    <text evidence="5">The sequence shown here is derived from an EMBL/GenBank/DDBJ whole genome shotgun (WGS) entry which is preliminary data.</text>
</comment>
<gene>
    <name evidence="4" type="primary">menG</name>
    <name evidence="5" type="ORF">OCV88_09030</name>
</gene>
<accession>A0ABT2TKW7</accession>
<comment type="similarity">
    <text evidence="4">Belongs to the class I-like SAM-binding methyltransferase superfamily. MenG/UbiE family.</text>
</comment>
<dbReference type="PROSITE" id="PS01184">
    <property type="entry name" value="UBIE_2"/>
    <property type="match status" value="1"/>
</dbReference>
<evidence type="ECO:0000256" key="1">
    <source>
        <dbReference type="ARBA" id="ARBA00022603"/>
    </source>
</evidence>
<evidence type="ECO:0000256" key="3">
    <source>
        <dbReference type="ARBA" id="ARBA00022691"/>
    </source>
</evidence>
<comment type="pathway">
    <text evidence="4">Quinol/quinone metabolism; menaquinone biosynthesis; menaquinol from 1,4-dihydroxy-2-naphthoate: step 2/2.</text>
</comment>
<dbReference type="CDD" id="cd02440">
    <property type="entry name" value="AdoMet_MTases"/>
    <property type="match status" value="1"/>
</dbReference>
<keyword evidence="6" id="KW-1185">Reference proteome</keyword>
<evidence type="ECO:0000313" key="5">
    <source>
        <dbReference type="EMBL" id="MCU6762476.1"/>
    </source>
</evidence>